<dbReference type="AlphaFoldDB" id="A0A0C2D536"/>
<keyword evidence="4" id="KW-0812">Transmembrane</keyword>
<dbReference type="GO" id="GO:0030313">
    <property type="term" value="C:cell envelope"/>
    <property type="evidence" value="ECO:0007669"/>
    <property type="project" value="UniProtKB-SubCell"/>
</dbReference>
<dbReference type="EMBL" id="JMCC02000013">
    <property type="protein sequence ID" value="KIG18261.1"/>
    <property type="molecule type" value="Genomic_DNA"/>
</dbReference>
<name>A0A0C2D536_9BACT</name>
<comment type="subcellular location">
    <subcellularLocation>
        <location evidence="1">Cell envelope</location>
    </subcellularLocation>
</comment>
<dbReference type="PANTHER" id="PTHR32347">
    <property type="entry name" value="EFFLUX SYSTEM COMPONENT YKNX-RELATED"/>
    <property type="match status" value="1"/>
</dbReference>
<keyword evidence="4" id="KW-1133">Transmembrane helix</keyword>
<comment type="caution">
    <text evidence="5">The sequence shown here is derived from an EMBL/GenBank/DDBJ whole genome shotgun (WGS) entry which is preliminary data.</text>
</comment>
<evidence type="ECO:0000256" key="2">
    <source>
        <dbReference type="ARBA" id="ARBA00023054"/>
    </source>
</evidence>
<dbReference type="Gene3D" id="2.40.50.100">
    <property type="match status" value="1"/>
</dbReference>
<accession>A0A0C2D536</accession>
<evidence type="ECO:0000256" key="1">
    <source>
        <dbReference type="ARBA" id="ARBA00004196"/>
    </source>
</evidence>
<reference evidence="5 6" key="1">
    <citation type="submission" date="2014-12" db="EMBL/GenBank/DDBJ databases">
        <title>Genome assembly of Enhygromyxa salina DSM 15201.</title>
        <authorList>
            <person name="Sharma G."/>
            <person name="Subramanian S."/>
        </authorList>
    </citation>
    <scope>NUCLEOTIDE SEQUENCE [LARGE SCALE GENOMIC DNA]</scope>
    <source>
        <strain evidence="5 6">DSM 15201</strain>
    </source>
</reference>
<organism evidence="5 6">
    <name type="scientific">Enhygromyxa salina</name>
    <dbReference type="NCBI Taxonomy" id="215803"/>
    <lineage>
        <taxon>Bacteria</taxon>
        <taxon>Pseudomonadati</taxon>
        <taxon>Myxococcota</taxon>
        <taxon>Polyangia</taxon>
        <taxon>Nannocystales</taxon>
        <taxon>Nannocystaceae</taxon>
        <taxon>Enhygromyxa</taxon>
    </lineage>
</organism>
<dbReference type="SUPFAM" id="SSF111369">
    <property type="entry name" value="HlyD-like secretion proteins"/>
    <property type="match status" value="1"/>
</dbReference>
<dbReference type="InterPro" id="IPR050465">
    <property type="entry name" value="UPF0194_transport"/>
</dbReference>
<sequence>MNARAENTPGFASPLDHARPSLLESRSPRAAGVLARLLAAGFGLLILALVVAPWQQSVPGQGRVIAYAPLERQQIIEAPIEGRISMWNVLEGERVRAGEIIAEISDNDDEILARIERERTAVLSQARAAKGTIEVAEAKIAALQLAREAKNLSADLRVDMSRNRLDAAEQAVSAAAAAERTASLNLERQRALFDEGLTSKRQVELAQMEFETKQADHNRARASLTAAKREVGALGADRSHVGADASASIEEARASLRKAEAEFAKAEAEIQKIDSRRARQQRMSITAPRDGTILRIIAKQDAQMLKPGDPVAVFVPELTASAVELWVDGKDGPLISPGRPVRLQFQGWPAVQFVGWPSAAVGTFPGVVEFVDATADEYGRFRVVVSPAGGDEPWPDANWLRQGVRANGWILLDRVRLGFELWRQFNGFPPVVTPTLDDPSRKQGAP</sequence>
<dbReference type="RefSeq" id="WP_146658171.1">
    <property type="nucleotide sequence ID" value="NZ_JMCC02000013.1"/>
</dbReference>
<feature type="coiled-coil region" evidence="3">
    <location>
        <begin position="126"/>
        <end position="155"/>
    </location>
</feature>
<keyword evidence="4" id="KW-0472">Membrane</keyword>
<dbReference type="PANTHER" id="PTHR32347:SF23">
    <property type="entry name" value="BLL5650 PROTEIN"/>
    <property type="match status" value="1"/>
</dbReference>
<protein>
    <submittedName>
        <fullName evidence="5">RND efflux membrane fusion protein</fullName>
    </submittedName>
</protein>
<feature type="coiled-coil region" evidence="3">
    <location>
        <begin position="242"/>
        <end position="283"/>
    </location>
</feature>
<dbReference type="Gene3D" id="1.10.287.470">
    <property type="entry name" value="Helix hairpin bin"/>
    <property type="match status" value="1"/>
</dbReference>
<evidence type="ECO:0000256" key="3">
    <source>
        <dbReference type="SAM" id="Coils"/>
    </source>
</evidence>
<gene>
    <name evidence="5" type="ORF">DB30_01370</name>
</gene>
<proteinExistence type="predicted"/>
<evidence type="ECO:0000313" key="6">
    <source>
        <dbReference type="Proteomes" id="UP000031599"/>
    </source>
</evidence>
<dbReference type="Proteomes" id="UP000031599">
    <property type="component" value="Unassembled WGS sequence"/>
</dbReference>
<feature type="transmembrane region" description="Helical" evidence="4">
    <location>
        <begin position="33"/>
        <end position="54"/>
    </location>
</feature>
<evidence type="ECO:0000313" key="5">
    <source>
        <dbReference type="EMBL" id="KIG18261.1"/>
    </source>
</evidence>
<evidence type="ECO:0000256" key="4">
    <source>
        <dbReference type="SAM" id="Phobius"/>
    </source>
</evidence>
<keyword evidence="2 3" id="KW-0175">Coiled coil</keyword>